<dbReference type="GO" id="GO:0005886">
    <property type="term" value="C:plasma membrane"/>
    <property type="evidence" value="ECO:0007669"/>
    <property type="project" value="UniProtKB-SubCell"/>
</dbReference>
<keyword evidence="8" id="KW-1185">Reference proteome</keyword>
<evidence type="ECO:0000256" key="1">
    <source>
        <dbReference type="ARBA" id="ARBA00004141"/>
    </source>
</evidence>
<dbReference type="PANTHER" id="PTHR43701:SF13">
    <property type="entry name" value="MEMBRANE TRANSPORTER PROTEIN YRKJ-RELATED"/>
    <property type="match status" value="1"/>
</dbReference>
<evidence type="ECO:0000256" key="2">
    <source>
        <dbReference type="ARBA" id="ARBA00009142"/>
    </source>
</evidence>
<dbReference type="RefSeq" id="WP_206655429.1">
    <property type="nucleotide sequence ID" value="NZ_CP071182.1"/>
</dbReference>
<keyword evidence="3 6" id="KW-0812">Transmembrane</keyword>
<protein>
    <recommendedName>
        <fullName evidence="6">Probable membrane transporter protein</fullName>
    </recommendedName>
</protein>
<reference evidence="7 8" key="1">
    <citation type="submission" date="2021-02" db="EMBL/GenBank/DDBJ databases">
        <title>Alicyclobacillus curvatus sp. nov. and Alicyclobacillus mengziensis sp. nov., two acidophilic bacteria isolated from acid mine drainage.</title>
        <authorList>
            <person name="Huang Y."/>
        </authorList>
    </citation>
    <scope>NUCLEOTIDE SEQUENCE [LARGE SCALE GENOMIC DNA]</scope>
    <source>
        <strain evidence="7 8">S30H14</strain>
    </source>
</reference>
<keyword evidence="5 6" id="KW-0472">Membrane</keyword>
<organism evidence="7 8">
    <name type="scientific">Alicyclobacillus mengziensis</name>
    <dbReference type="NCBI Taxonomy" id="2931921"/>
    <lineage>
        <taxon>Bacteria</taxon>
        <taxon>Bacillati</taxon>
        <taxon>Bacillota</taxon>
        <taxon>Bacilli</taxon>
        <taxon>Bacillales</taxon>
        <taxon>Alicyclobacillaceae</taxon>
        <taxon>Alicyclobacillus</taxon>
    </lineage>
</organism>
<evidence type="ECO:0000313" key="8">
    <source>
        <dbReference type="Proteomes" id="UP000663505"/>
    </source>
</evidence>
<sequence length="264" mass="27797">MSIGAFLTLLCIGLLGSFVSGMVGIGGSIVKYPLLLYVPPLLGVAEFSSHQVSGISAVQVLFSTAAGVFAYRKGNYLNYRLIAYMGAAIVVGSFIGAYEARYLSENAINLVYAFLATIAAAMMFIRTEERMDDQNSSSGEFNRVLVVILAGTVGLLSGVVGAAGAFLLVPLMLVVLKIPMRVTIASSLAITFISSIGATIGKLSAGDVLLGPSLVMIWASIVAAPLGARVGKRISVKWLKAILALLIVVTCVKIWSDMLHQIPH</sequence>
<comment type="similarity">
    <text evidence="2 6">Belongs to the 4-toluene sulfonate uptake permease (TSUP) (TC 2.A.102) family.</text>
</comment>
<feature type="transmembrane region" description="Helical" evidence="6">
    <location>
        <begin position="238"/>
        <end position="256"/>
    </location>
</feature>
<evidence type="ECO:0000313" key="7">
    <source>
        <dbReference type="EMBL" id="QSO46058.1"/>
    </source>
</evidence>
<feature type="transmembrane region" description="Helical" evidence="6">
    <location>
        <begin position="51"/>
        <end position="69"/>
    </location>
</feature>
<keyword evidence="6" id="KW-1003">Cell membrane</keyword>
<dbReference type="InterPro" id="IPR002781">
    <property type="entry name" value="TM_pro_TauE-like"/>
</dbReference>
<feature type="transmembrane region" description="Helical" evidence="6">
    <location>
        <begin position="182"/>
        <end position="201"/>
    </location>
</feature>
<feature type="transmembrane region" description="Helical" evidence="6">
    <location>
        <begin position="145"/>
        <end position="176"/>
    </location>
</feature>
<dbReference type="InterPro" id="IPR051598">
    <property type="entry name" value="TSUP/Inactive_protease-like"/>
</dbReference>
<gene>
    <name evidence="7" type="ORF">JZ786_16200</name>
</gene>
<name>A0A9X7VYH1_9BACL</name>
<dbReference type="PANTHER" id="PTHR43701">
    <property type="entry name" value="MEMBRANE TRANSPORTER PROTEIN MJ0441-RELATED"/>
    <property type="match status" value="1"/>
</dbReference>
<dbReference type="Proteomes" id="UP000663505">
    <property type="component" value="Chromosome"/>
</dbReference>
<evidence type="ECO:0000256" key="4">
    <source>
        <dbReference type="ARBA" id="ARBA00022989"/>
    </source>
</evidence>
<feature type="transmembrane region" description="Helical" evidence="6">
    <location>
        <begin position="208"/>
        <end position="226"/>
    </location>
</feature>
<proteinExistence type="inferred from homology"/>
<dbReference type="EMBL" id="CP071182">
    <property type="protein sequence ID" value="QSO46058.1"/>
    <property type="molecule type" value="Genomic_DNA"/>
</dbReference>
<comment type="subcellular location">
    <subcellularLocation>
        <location evidence="6">Cell membrane</location>
        <topology evidence="6">Multi-pass membrane protein</topology>
    </subcellularLocation>
    <subcellularLocation>
        <location evidence="1">Membrane</location>
        <topology evidence="1">Multi-pass membrane protein</topology>
    </subcellularLocation>
</comment>
<feature type="transmembrane region" description="Helical" evidence="6">
    <location>
        <begin position="106"/>
        <end position="125"/>
    </location>
</feature>
<dbReference type="Pfam" id="PF01925">
    <property type="entry name" value="TauE"/>
    <property type="match status" value="1"/>
</dbReference>
<dbReference type="AlphaFoldDB" id="A0A9X7VYH1"/>
<dbReference type="KEGG" id="afx:JZ786_16200"/>
<keyword evidence="4 6" id="KW-1133">Transmembrane helix</keyword>
<evidence type="ECO:0000256" key="5">
    <source>
        <dbReference type="ARBA" id="ARBA00023136"/>
    </source>
</evidence>
<feature type="transmembrane region" description="Helical" evidence="6">
    <location>
        <begin position="81"/>
        <end position="100"/>
    </location>
</feature>
<evidence type="ECO:0000256" key="6">
    <source>
        <dbReference type="RuleBase" id="RU363041"/>
    </source>
</evidence>
<accession>A0A9X7VYH1</accession>
<evidence type="ECO:0000256" key="3">
    <source>
        <dbReference type="ARBA" id="ARBA00022692"/>
    </source>
</evidence>